<dbReference type="Pfam" id="PF00857">
    <property type="entry name" value="Isochorismatase"/>
    <property type="match status" value="1"/>
</dbReference>
<dbReference type="InterPro" id="IPR000868">
    <property type="entry name" value="Isochorismatase-like_dom"/>
</dbReference>
<dbReference type="InterPro" id="IPR036380">
    <property type="entry name" value="Isochorismatase-like_sf"/>
</dbReference>
<dbReference type="EMBL" id="QRPK01000007">
    <property type="protein sequence ID" value="RHM14538.1"/>
    <property type="molecule type" value="Genomic_DNA"/>
</dbReference>
<dbReference type="Proteomes" id="UP000753219">
    <property type="component" value="Unassembled WGS sequence"/>
</dbReference>
<dbReference type="PANTHER" id="PTHR47297:SF2">
    <property type="entry name" value="OS02G0606800 PROTEIN"/>
    <property type="match status" value="1"/>
</dbReference>
<dbReference type="AlphaFoldDB" id="A0A415PPB9"/>
<evidence type="ECO:0000313" key="4">
    <source>
        <dbReference type="Proteomes" id="UP000284868"/>
    </source>
</evidence>
<dbReference type="GO" id="GO:0019365">
    <property type="term" value="P:pyridine nucleotide salvage"/>
    <property type="evidence" value="ECO:0007669"/>
    <property type="project" value="InterPro"/>
</dbReference>
<proteinExistence type="predicted"/>
<dbReference type="Proteomes" id="UP000284868">
    <property type="component" value="Unassembled WGS sequence"/>
</dbReference>
<dbReference type="PANTHER" id="PTHR47297">
    <property type="match status" value="1"/>
</dbReference>
<dbReference type="SUPFAM" id="SSF52499">
    <property type="entry name" value="Isochorismatase-like hydrolases"/>
    <property type="match status" value="1"/>
</dbReference>
<reference evidence="2" key="2">
    <citation type="submission" date="2021-02" db="EMBL/GenBank/DDBJ databases">
        <title>Infant gut strain persistence is associated with maternal origin, phylogeny, and functional potential including surface adhesion and iron acquisition.</title>
        <authorList>
            <person name="Lou Y.C."/>
        </authorList>
    </citation>
    <scope>NUCLEOTIDE SEQUENCE</scope>
    <source>
        <strain evidence="2">L3_108_103G1_dasL3_108_103G1_concoct_2</strain>
    </source>
</reference>
<reference evidence="3 4" key="1">
    <citation type="submission" date="2018-08" db="EMBL/GenBank/DDBJ databases">
        <title>A genome reference for cultivated species of the human gut microbiota.</title>
        <authorList>
            <person name="Zou Y."/>
            <person name="Xue W."/>
            <person name="Luo G."/>
        </authorList>
    </citation>
    <scope>NUCLEOTIDE SEQUENCE [LARGE SCALE GENOMIC DNA]</scope>
    <source>
        <strain evidence="3 4">AF35-6BH</strain>
    </source>
</reference>
<dbReference type="InterPro" id="IPR044717">
    <property type="entry name" value="NIC1"/>
</dbReference>
<name>A0A415PPB9_9FIRM</name>
<keyword evidence="4" id="KW-1185">Reference proteome</keyword>
<organism evidence="3 4">
    <name type="scientific">Amedibacillus dolichus</name>
    <dbReference type="NCBI Taxonomy" id="31971"/>
    <lineage>
        <taxon>Bacteria</taxon>
        <taxon>Bacillati</taxon>
        <taxon>Bacillota</taxon>
        <taxon>Erysipelotrichia</taxon>
        <taxon>Erysipelotrichales</taxon>
        <taxon>Erysipelotrichaceae</taxon>
        <taxon>Amedibacillus</taxon>
    </lineage>
</organism>
<protein>
    <submittedName>
        <fullName evidence="3">Cysteine hydrolase</fullName>
    </submittedName>
</protein>
<dbReference type="GO" id="GO:0008936">
    <property type="term" value="F:nicotinamidase activity"/>
    <property type="evidence" value="ECO:0007669"/>
    <property type="project" value="InterPro"/>
</dbReference>
<feature type="domain" description="Isochorismatase-like" evidence="1">
    <location>
        <begin position="24"/>
        <end position="200"/>
    </location>
</feature>
<evidence type="ECO:0000313" key="3">
    <source>
        <dbReference type="EMBL" id="RHM14538.1"/>
    </source>
</evidence>
<sequence>MARVHKDFAHSYPTLSVSELQKPILFVIDMVNGFVKEGALHDEGINAISENIIALVKNNEHRSVFVCDRHVEGTREFLSYPAHCVIGSTETEVIEELQPYVYEVMYKNSTNTFTCLEFQEFLETRIFDHQDIVITGCCSDICILQFALSLNAWLNEHNEEDKRVIVPINCIDTYHIDGVHDAVEINEFSIRNMAANGIYVVEQITE</sequence>
<evidence type="ECO:0000313" key="2">
    <source>
        <dbReference type="EMBL" id="MBS4884297.1"/>
    </source>
</evidence>
<gene>
    <name evidence="3" type="ORF">DWZ83_02610</name>
    <name evidence="2" type="ORF">KHZ85_05980</name>
</gene>
<comment type="caution">
    <text evidence="3">The sequence shown here is derived from an EMBL/GenBank/DDBJ whole genome shotgun (WGS) entry which is preliminary data.</text>
</comment>
<dbReference type="OrthoDB" id="9796485at2"/>
<dbReference type="EMBL" id="JAGZMZ010000012">
    <property type="protein sequence ID" value="MBS4884297.1"/>
    <property type="molecule type" value="Genomic_DNA"/>
</dbReference>
<dbReference type="Gene3D" id="3.40.50.850">
    <property type="entry name" value="Isochorismatase-like"/>
    <property type="match status" value="1"/>
</dbReference>
<dbReference type="CDD" id="cd00431">
    <property type="entry name" value="cysteine_hydrolases"/>
    <property type="match status" value="1"/>
</dbReference>
<evidence type="ECO:0000259" key="1">
    <source>
        <dbReference type="Pfam" id="PF00857"/>
    </source>
</evidence>
<dbReference type="RefSeq" id="WP_118365324.1">
    <property type="nucleotide sequence ID" value="NZ_CAUWIX010000010.1"/>
</dbReference>
<accession>A0A415PPB9</accession>
<keyword evidence="3" id="KW-0378">Hydrolase</keyword>